<evidence type="ECO:0000256" key="1">
    <source>
        <dbReference type="ARBA" id="ARBA00001913"/>
    </source>
</evidence>
<dbReference type="Pfam" id="PF00884">
    <property type="entry name" value="Sulfatase"/>
    <property type="match status" value="1"/>
</dbReference>
<dbReference type="InterPro" id="IPR000917">
    <property type="entry name" value="Sulfatase_N"/>
</dbReference>
<gene>
    <name evidence="10" type="ORF">HHL09_01155</name>
</gene>
<evidence type="ECO:0000256" key="8">
    <source>
        <dbReference type="SAM" id="SignalP"/>
    </source>
</evidence>
<dbReference type="GO" id="GO:0016740">
    <property type="term" value="F:transferase activity"/>
    <property type="evidence" value="ECO:0007669"/>
    <property type="project" value="UniProtKB-KW"/>
</dbReference>
<dbReference type="InterPro" id="IPR017850">
    <property type="entry name" value="Alkaline_phosphatase_core_sf"/>
</dbReference>
<organism evidence="10 11">
    <name type="scientific">Luteolibacter luteus</name>
    <dbReference type="NCBI Taxonomy" id="2728835"/>
    <lineage>
        <taxon>Bacteria</taxon>
        <taxon>Pseudomonadati</taxon>
        <taxon>Verrucomicrobiota</taxon>
        <taxon>Verrucomicrobiia</taxon>
        <taxon>Verrucomicrobiales</taxon>
        <taxon>Verrucomicrobiaceae</taxon>
        <taxon>Luteolibacter</taxon>
    </lineage>
</organism>
<evidence type="ECO:0000256" key="5">
    <source>
        <dbReference type="ARBA" id="ARBA00022801"/>
    </source>
</evidence>
<keyword evidence="11" id="KW-1185">Reference proteome</keyword>
<keyword evidence="4 8" id="KW-0732">Signal</keyword>
<dbReference type="Gene3D" id="1.10.238.10">
    <property type="entry name" value="EF-hand"/>
    <property type="match status" value="1"/>
</dbReference>
<dbReference type="Gene3D" id="3.40.720.10">
    <property type="entry name" value="Alkaline Phosphatase, subunit A"/>
    <property type="match status" value="1"/>
</dbReference>
<dbReference type="InterPro" id="IPR024607">
    <property type="entry name" value="Sulfatase_CS"/>
</dbReference>
<protein>
    <submittedName>
        <fullName evidence="10">Sulfatase-like hydrolase/transferase</fullName>
    </submittedName>
</protein>
<dbReference type="CDD" id="cd16030">
    <property type="entry name" value="iduronate-2-sulfatase"/>
    <property type="match status" value="1"/>
</dbReference>
<keyword evidence="6" id="KW-0106">Calcium</keyword>
<comment type="cofactor">
    <cofactor evidence="1">
        <name>Ca(2+)</name>
        <dbReference type="ChEBI" id="CHEBI:29108"/>
    </cofactor>
</comment>
<dbReference type="PANTHER" id="PTHR45953">
    <property type="entry name" value="IDURONATE 2-SULFATASE"/>
    <property type="match status" value="1"/>
</dbReference>
<keyword evidence="5 10" id="KW-0378">Hydrolase</keyword>
<dbReference type="SUPFAM" id="SSF53649">
    <property type="entry name" value="Alkaline phosphatase-like"/>
    <property type="match status" value="1"/>
</dbReference>
<evidence type="ECO:0000313" key="11">
    <source>
        <dbReference type="Proteomes" id="UP000501812"/>
    </source>
</evidence>
<feature type="compositionally biased region" description="Polar residues" evidence="7">
    <location>
        <begin position="155"/>
        <end position="165"/>
    </location>
</feature>
<dbReference type="RefSeq" id="WP_169452671.1">
    <property type="nucleotide sequence ID" value="NZ_CP051774.1"/>
</dbReference>
<accession>A0A858RDQ1</accession>
<evidence type="ECO:0000256" key="3">
    <source>
        <dbReference type="ARBA" id="ARBA00022723"/>
    </source>
</evidence>
<dbReference type="InterPro" id="IPR011992">
    <property type="entry name" value="EF-hand-dom_pair"/>
</dbReference>
<evidence type="ECO:0000256" key="4">
    <source>
        <dbReference type="ARBA" id="ARBA00022729"/>
    </source>
</evidence>
<keyword evidence="10" id="KW-0808">Transferase</keyword>
<proteinExistence type="inferred from homology"/>
<dbReference type="GO" id="GO:0004423">
    <property type="term" value="F:iduronate-2-sulfatase activity"/>
    <property type="evidence" value="ECO:0007669"/>
    <property type="project" value="InterPro"/>
</dbReference>
<keyword evidence="3" id="KW-0479">Metal-binding</keyword>
<dbReference type="AlphaFoldDB" id="A0A858RDQ1"/>
<evidence type="ECO:0000313" key="10">
    <source>
        <dbReference type="EMBL" id="QJE94450.1"/>
    </source>
</evidence>
<feature type="region of interest" description="Disordered" evidence="7">
    <location>
        <begin position="151"/>
        <end position="176"/>
    </location>
</feature>
<feature type="domain" description="EF-hand" evidence="9">
    <location>
        <begin position="517"/>
        <end position="547"/>
    </location>
</feature>
<feature type="signal peptide" evidence="8">
    <location>
        <begin position="1"/>
        <end position="18"/>
    </location>
</feature>
<evidence type="ECO:0000256" key="6">
    <source>
        <dbReference type="ARBA" id="ARBA00022837"/>
    </source>
</evidence>
<dbReference type="InterPro" id="IPR035874">
    <property type="entry name" value="IDS"/>
</dbReference>
<feature type="region of interest" description="Disordered" evidence="7">
    <location>
        <begin position="240"/>
        <end position="264"/>
    </location>
</feature>
<feature type="chain" id="PRO_5032701076" evidence="8">
    <location>
        <begin position="19"/>
        <end position="547"/>
    </location>
</feature>
<dbReference type="GO" id="GO:0005737">
    <property type="term" value="C:cytoplasm"/>
    <property type="evidence" value="ECO:0007669"/>
    <property type="project" value="TreeGrafter"/>
</dbReference>
<comment type="similarity">
    <text evidence="2">Belongs to the sulfatase family.</text>
</comment>
<evidence type="ECO:0000256" key="2">
    <source>
        <dbReference type="ARBA" id="ARBA00008779"/>
    </source>
</evidence>
<dbReference type="EMBL" id="CP051774">
    <property type="protein sequence ID" value="QJE94450.1"/>
    <property type="molecule type" value="Genomic_DNA"/>
</dbReference>
<dbReference type="GO" id="GO:0005509">
    <property type="term" value="F:calcium ion binding"/>
    <property type="evidence" value="ECO:0007669"/>
    <property type="project" value="InterPro"/>
</dbReference>
<evidence type="ECO:0000259" key="9">
    <source>
        <dbReference type="PROSITE" id="PS50222"/>
    </source>
</evidence>
<evidence type="ECO:0000256" key="7">
    <source>
        <dbReference type="SAM" id="MobiDB-lite"/>
    </source>
</evidence>
<dbReference type="Proteomes" id="UP000501812">
    <property type="component" value="Chromosome"/>
</dbReference>
<dbReference type="PROSITE" id="PS50222">
    <property type="entry name" value="EF_HAND_2"/>
    <property type="match status" value="1"/>
</dbReference>
<dbReference type="PROSITE" id="PS00523">
    <property type="entry name" value="SULFATASE_1"/>
    <property type="match status" value="1"/>
</dbReference>
<dbReference type="SUPFAM" id="SSF47473">
    <property type="entry name" value="EF-hand"/>
    <property type="match status" value="1"/>
</dbReference>
<reference evidence="10 11" key="1">
    <citation type="submission" date="2020-04" db="EMBL/GenBank/DDBJ databases">
        <title>Luteolibacter sp. G-1-1-1 isolated from soil.</title>
        <authorList>
            <person name="Dahal R.H."/>
        </authorList>
    </citation>
    <scope>NUCLEOTIDE SEQUENCE [LARGE SCALE GENOMIC DNA]</scope>
    <source>
        <strain evidence="10 11">G-1-1-1</strain>
    </source>
</reference>
<sequence length="547" mass="59900">MKPHIPLFLLLATLLPLAAETKKNILLIAIDDLKPNIGAYGDPIAKTPNIDRLAARGLRFDSAYTNQALCSPSRNALMTGVRPGSLGIYDLATNFRKAAPDAITLPQHFIRNGYRAENLGKIYHVGQGNQDDAASWSVPRAQLPAQTYALEANRPPQSARQNQDPLRNRGAATESADVTDDTYIDGKIADEAIRRLEAAKQREGTPFFLATGFIRPHLPFVAPKKYWDLYDRSKLKLPELRKPPEGAPAAAHRPNGELAAYKDTKDANSLSDEKQLELLHGYYAAASYTDAQIGKVLDTLDRLGLAENTIVILWGDHGWHLGDHGYWGKFTNYEQATRIPFIIAAPGVTKPGSHTAALAQSVDLYPTLVELAGLPAPQTSPSLEGKSLVPVLKDPAATVHEHVLQVVPHQGQIGRSLRTATHRLVEWKKPGSSDGAQFELYDYAKDPLETRNLAGEQKELVETLRGKLASYPEAKPQIAAPAPQRQGQGQDRAKLFASKDKNADGKLSREEFLANQRDGEAALGRFSRFDKDGDAILTKEEFVSAGK</sequence>
<dbReference type="PANTHER" id="PTHR45953:SF1">
    <property type="entry name" value="IDURONATE 2-SULFATASE"/>
    <property type="match status" value="1"/>
</dbReference>
<dbReference type="KEGG" id="luo:HHL09_01155"/>
<dbReference type="InterPro" id="IPR002048">
    <property type="entry name" value="EF_hand_dom"/>
</dbReference>
<name>A0A858RDQ1_9BACT</name>